<protein>
    <submittedName>
        <fullName evidence="2">Uncharacterized protein</fullName>
    </submittedName>
</protein>
<evidence type="ECO:0000313" key="3">
    <source>
        <dbReference type="Proteomes" id="UP000326759"/>
    </source>
</evidence>
<dbReference type="OrthoDB" id="6338880at2759"/>
<organism evidence="2 3">
    <name type="scientific">Armadillidium nasatum</name>
    <dbReference type="NCBI Taxonomy" id="96803"/>
    <lineage>
        <taxon>Eukaryota</taxon>
        <taxon>Metazoa</taxon>
        <taxon>Ecdysozoa</taxon>
        <taxon>Arthropoda</taxon>
        <taxon>Crustacea</taxon>
        <taxon>Multicrustacea</taxon>
        <taxon>Malacostraca</taxon>
        <taxon>Eumalacostraca</taxon>
        <taxon>Peracarida</taxon>
        <taxon>Isopoda</taxon>
        <taxon>Oniscidea</taxon>
        <taxon>Crinocheta</taxon>
        <taxon>Armadillidiidae</taxon>
        <taxon>Armadillidium</taxon>
    </lineage>
</organism>
<evidence type="ECO:0000313" key="2">
    <source>
        <dbReference type="EMBL" id="KAB7505731.1"/>
    </source>
</evidence>
<gene>
    <name evidence="2" type="ORF">Anas_00001</name>
</gene>
<name>A0A5N5TGY7_9CRUS</name>
<accession>A0A5N5TGY7</accession>
<keyword evidence="3" id="KW-1185">Reference proteome</keyword>
<proteinExistence type="predicted"/>
<feature type="region of interest" description="Disordered" evidence="1">
    <location>
        <begin position="74"/>
        <end position="103"/>
    </location>
</feature>
<dbReference type="AlphaFoldDB" id="A0A5N5TGY7"/>
<dbReference type="Proteomes" id="UP000326759">
    <property type="component" value="Unassembled WGS sequence"/>
</dbReference>
<feature type="region of interest" description="Disordered" evidence="1">
    <location>
        <begin position="138"/>
        <end position="179"/>
    </location>
</feature>
<evidence type="ECO:0000256" key="1">
    <source>
        <dbReference type="SAM" id="MobiDB-lite"/>
    </source>
</evidence>
<reference evidence="2 3" key="1">
    <citation type="journal article" date="2019" name="PLoS Biol.">
        <title>Sex chromosomes control vertical transmission of feminizing Wolbachia symbionts in an isopod.</title>
        <authorList>
            <person name="Becking T."/>
            <person name="Chebbi M.A."/>
            <person name="Giraud I."/>
            <person name="Moumen B."/>
            <person name="Laverre T."/>
            <person name="Caubet Y."/>
            <person name="Peccoud J."/>
            <person name="Gilbert C."/>
            <person name="Cordaux R."/>
        </authorList>
    </citation>
    <scope>NUCLEOTIDE SEQUENCE [LARGE SCALE GENOMIC DNA]</scope>
    <source>
        <strain evidence="2">ANa2</strain>
        <tissue evidence="2">Whole body excluding digestive tract and cuticle</tissue>
    </source>
</reference>
<comment type="caution">
    <text evidence="2">The sequence shown here is derived from an EMBL/GenBank/DDBJ whole genome shotgun (WGS) entry which is preliminary data.</text>
</comment>
<sequence>MNFPEEISSLLERAWHKIPEGRPDFGQIVTEIQDFKDSQKDSLEINETLNNNTNNHHHHHHHFPVPRRHRACCDGTLSPPASTDNSSPFRESNANGSPDSELSGHLTALRSRWEQEAQRGQTAFRSSHPSIDELRSRINNNGYVEGNSYQSRLAPPPYNKSRGQGSSSMLAGDDREECD</sequence>
<dbReference type="EMBL" id="SEYY01001125">
    <property type="protein sequence ID" value="KAB7505731.1"/>
    <property type="molecule type" value="Genomic_DNA"/>
</dbReference>
<feature type="compositionally biased region" description="Polar residues" evidence="1">
    <location>
        <begin position="79"/>
        <end position="100"/>
    </location>
</feature>
<feature type="compositionally biased region" description="Polar residues" evidence="1">
    <location>
        <begin position="138"/>
        <end position="151"/>
    </location>
</feature>